<proteinExistence type="predicted"/>
<evidence type="ECO:0008006" key="4">
    <source>
        <dbReference type="Google" id="ProtNLM"/>
    </source>
</evidence>
<name>A0A8H4US29_9HYPO</name>
<dbReference type="EMBL" id="JABEYC010000108">
    <property type="protein sequence ID" value="KAF4982591.1"/>
    <property type="molecule type" value="Genomic_DNA"/>
</dbReference>
<reference evidence="2" key="1">
    <citation type="journal article" date="2020" name="BMC Genomics">
        <title>Correction to: Identification and distribution of gene clusters required for synthesis of sphingolipid metabolism inhibitors in diverse species of the filamentous fungus Fusarium.</title>
        <authorList>
            <person name="Kim H.S."/>
            <person name="Lohmar J.M."/>
            <person name="Busman M."/>
            <person name="Brown D.W."/>
            <person name="Naumann T.A."/>
            <person name="Divon H.H."/>
            <person name="Lysoe E."/>
            <person name="Uhlig S."/>
            <person name="Proctor R.H."/>
        </authorList>
    </citation>
    <scope>NUCLEOTIDE SEQUENCE</scope>
    <source>
        <strain evidence="2">NRRL 22465</strain>
    </source>
</reference>
<dbReference type="AlphaFoldDB" id="A0A8H4US29"/>
<protein>
    <recommendedName>
        <fullName evidence="4">DUF4267 domain-containing protein</fullName>
    </recommendedName>
</protein>
<feature type="transmembrane region" description="Helical" evidence="1">
    <location>
        <begin position="87"/>
        <end position="104"/>
    </location>
</feature>
<evidence type="ECO:0000313" key="3">
    <source>
        <dbReference type="Proteomes" id="UP000635477"/>
    </source>
</evidence>
<keyword evidence="1" id="KW-0472">Membrane</keyword>
<keyword evidence="1" id="KW-1133">Transmembrane helix</keyword>
<evidence type="ECO:0000313" key="2">
    <source>
        <dbReference type="EMBL" id="KAF4982591.1"/>
    </source>
</evidence>
<dbReference type="OrthoDB" id="4157173at2759"/>
<organism evidence="2 3">
    <name type="scientific">Fusarium zealandicum</name>
    <dbReference type="NCBI Taxonomy" id="1053134"/>
    <lineage>
        <taxon>Eukaryota</taxon>
        <taxon>Fungi</taxon>
        <taxon>Dikarya</taxon>
        <taxon>Ascomycota</taxon>
        <taxon>Pezizomycotina</taxon>
        <taxon>Sordariomycetes</taxon>
        <taxon>Hypocreomycetidae</taxon>
        <taxon>Hypocreales</taxon>
        <taxon>Nectriaceae</taxon>
        <taxon>Fusarium</taxon>
        <taxon>Fusarium staphyleae species complex</taxon>
    </lineage>
</organism>
<dbReference type="Proteomes" id="UP000635477">
    <property type="component" value="Unassembled WGS sequence"/>
</dbReference>
<dbReference type="InterPro" id="IPR025363">
    <property type="entry name" value="DUF4267"/>
</dbReference>
<sequence length="110" mass="11685">MAVLSASTWNTLGLGVAGSWATLGLVAMFDPHRTAELFGVTAFRSSQAAKSESIAAFSGLIGSRDLAIGLALFILGRKRKNNAMGTLVLSTMVISAADTYLVWLRRSYSE</sequence>
<keyword evidence="3" id="KW-1185">Reference proteome</keyword>
<keyword evidence="1" id="KW-0812">Transmembrane</keyword>
<accession>A0A8H4US29</accession>
<comment type="caution">
    <text evidence="2">The sequence shown here is derived from an EMBL/GenBank/DDBJ whole genome shotgun (WGS) entry which is preliminary data.</text>
</comment>
<dbReference type="Pfam" id="PF14087">
    <property type="entry name" value="DUF4267"/>
    <property type="match status" value="1"/>
</dbReference>
<feature type="transmembrane region" description="Helical" evidence="1">
    <location>
        <begin position="54"/>
        <end position="75"/>
    </location>
</feature>
<gene>
    <name evidence="2" type="ORF">FZEAL_1823</name>
</gene>
<feature type="transmembrane region" description="Helical" evidence="1">
    <location>
        <begin position="12"/>
        <end position="29"/>
    </location>
</feature>
<reference evidence="2" key="2">
    <citation type="submission" date="2020-05" db="EMBL/GenBank/DDBJ databases">
        <authorList>
            <person name="Kim H.-S."/>
            <person name="Proctor R.H."/>
            <person name="Brown D.W."/>
        </authorList>
    </citation>
    <scope>NUCLEOTIDE SEQUENCE</scope>
    <source>
        <strain evidence="2">NRRL 22465</strain>
    </source>
</reference>
<evidence type="ECO:0000256" key="1">
    <source>
        <dbReference type="SAM" id="Phobius"/>
    </source>
</evidence>